<organism evidence="4 5">
    <name type="scientific">Candidatus Methanofastidiosum methylothiophilum</name>
    <dbReference type="NCBI Taxonomy" id="1705564"/>
    <lineage>
        <taxon>Archaea</taxon>
        <taxon>Methanobacteriati</taxon>
        <taxon>Methanobacteriota</taxon>
        <taxon>Stenosarchaea group</taxon>
        <taxon>Candidatus Methanofastidiosia</taxon>
        <taxon>Candidatus Methanofastidiosales</taxon>
        <taxon>Candidatus Methanofastidiosaceae</taxon>
        <taxon>Candidatus Methanofastidiosum</taxon>
    </lineage>
</organism>
<dbReference type="InterPro" id="IPR002068">
    <property type="entry name" value="A-crystallin/Hsp20_dom"/>
</dbReference>
<gene>
    <name evidence="4" type="ORF">AMQ22_01370</name>
</gene>
<feature type="domain" description="SHSP" evidence="3">
    <location>
        <begin position="25"/>
        <end position="119"/>
    </location>
</feature>
<comment type="caution">
    <text evidence="4">The sequence shown here is derived from an EMBL/GenBank/DDBJ whole genome shotgun (WGS) entry which is preliminary data.</text>
</comment>
<evidence type="ECO:0000313" key="5">
    <source>
        <dbReference type="Proteomes" id="UP000075398"/>
    </source>
</evidence>
<name>A0A150J1D4_9EURY</name>
<dbReference type="PROSITE" id="PS01031">
    <property type="entry name" value="SHSP"/>
    <property type="match status" value="1"/>
</dbReference>
<evidence type="ECO:0000256" key="2">
    <source>
        <dbReference type="RuleBase" id="RU003616"/>
    </source>
</evidence>
<evidence type="ECO:0000259" key="3">
    <source>
        <dbReference type="PROSITE" id="PS01031"/>
    </source>
</evidence>
<dbReference type="Proteomes" id="UP000075398">
    <property type="component" value="Unassembled WGS sequence"/>
</dbReference>
<proteinExistence type="inferred from homology"/>
<evidence type="ECO:0000256" key="1">
    <source>
        <dbReference type="PROSITE-ProRule" id="PRU00285"/>
    </source>
</evidence>
<protein>
    <submittedName>
        <fullName evidence="4">Hsp20/alpha crystallin family protein</fullName>
    </submittedName>
</protein>
<dbReference type="Pfam" id="PF00011">
    <property type="entry name" value="HSP20"/>
    <property type="match status" value="1"/>
</dbReference>
<dbReference type="CDD" id="cd06464">
    <property type="entry name" value="ACD_sHsps-like"/>
    <property type="match status" value="1"/>
</dbReference>
<dbReference type="InterPro" id="IPR008978">
    <property type="entry name" value="HSP20-like_chaperone"/>
</dbReference>
<dbReference type="SUPFAM" id="SSF49764">
    <property type="entry name" value="HSP20-like chaperones"/>
    <property type="match status" value="1"/>
</dbReference>
<dbReference type="EMBL" id="LNGC01000064">
    <property type="protein sequence ID" value="KYC51029.1"/>
    <property type="molecule type" value="Genomic_DNA"/>
</dbReference>
<reference evidence="4 5" key="1">
    <citation type="journal article" date="2016" name="ISME J.">
        <title>Chasing the elusive Euryarchaeota class WSA2: genomes reveal a uniquely fastidious methyl-reducing methanogen.</title>
        <authorList>
            <person name="Nobu M.K."/>
            <person name="Narihiro T."/>
            <person name="Kuroda K."/>
            <person name="Mei R."/>
            <person name="Liu W.T."/>
        </authorList>
    </citation>
    <scope>NUCLEOTIDE SEQUENCE [LARGE SCALE GENOMIC DNA]</scope>
    <source>
        <strain evidence="4">U1lsi0528_Bin055</strain>
    </source>
</reference>
<evidence type="ECO:0000313" key="4">
    <source>
        <dbReference type="EMBL" id="KYC51029.1"/>
    </source>
</evidence>
<dbReference type="Gene3D" id="2.60.40.790">
    <property type="match status" value="1"/>
</dbReference>
<comment type="similarity">
    <text evidence="1 2">Belongs to the small heat shock protein (HSP20) family.</text>
</comment>
<sequence length="119" mass="14151">MIRRYYIITRDANHSFKENYWHINYCSCNNVEPLTEFNETKESLIATLDMPCVEKEKIEVTSEEKFIRVFAPTTKGFCFKRDINLPFSTYPEKVHATFKKGILVIEIPKKIKHFKVEIK</sequence>
<dbReference type="AlphaFoldDB" id="A0A150J1D4"/>
<accession>A0A150J1D4</accession>